<dbReference type="EMBL" id="CP046453">
    <property type="protein sequence ID" value="QGU04031.1"/>
    <property type="molecule type" value="Genomic_DNA"/>
</dbReference>
<feature type="domain" description="DUF294" evidence="1">
    <location>
        <begin position="146"/>
        <end position="260"/>
    </location>
</feature>
<dbReference type="AlphaFoldDB" id="A0A6B8VVC7"/>
<dbReference type="KEGG" id="ccoe:CETAM_03785"/>
<gene>
    <name evidence="2" type="ORF">CETAM_03785</name>
</gene>
<dbReference type="Pfam" id="PF10335">
    <property type="entry name" value="DUF294_C"/>
    <property type="match status" value="1"/>
</dbReference>
<accession>A0A6B8VVC7</accession>
<evidence type="ECO:0000313" key="3">
    <source>
        <dbReference type="Proteomes" id="UP000425178"/>
    </source>
</evidence>
<sequence length="275" mass="28922">MFGTMLHPSLRDLAEQAPLSTTTATARGVLVEAQQLLRNALEHRTPETLLTGWFSDLVLATLDCPAVVGKLSSPVTPTGPFARGDALPTSAVTWFAEADADTTDLKDLLTSAGLSVGGPPTDEVELLAARVDAHLITPATPPAELLRLAVSHRPPALRALVGLPAPDVAVDVTASLLRPIADVARWAAPGERSTLERLAAGHNSGLLTEDEAEALSQAWETGVALQFRRWVDRVDSQPTTLGDLPALHRSAYGAAARQVSGVLRSLAGRHGITLS</sequence>
<dbReference type="Proteomes" id="UP000425178">
    <property type="component" value="Chromosome"/>
</dbReference>
<evidence type="ECO:0000313" key="2">
    <source>
        <dbReference type="EMBL" id="QGU04031.1"/>
    </source>
</evidence>
<organism evidence="2 3">
    <name type="scientific">Corynebacterium comes</name>
    <dbReference type="NCBI Taxonomy" id="2675218"/>
    <lineage>
        <taxon>Bacteria</taxon>
        <taxon>Bacillati</taxon>
        <taxon>Actinomycetota</taxon>
        <taxon>Actinomycetes</taxon>
        <taxon>Mycobacteriales</taxon>
        <taxon>Corynebacteriaceae</taxon>
        <taxon>Corynebacterium</taxon>
    </lineage>
</organism>
<keyword evidence="3" id="KW-1185">Reference proteome</keyword>
<proteinExistence type="predicted"/>
<evidence type="ECO:0000259" key="1">
    <source>
        <dbReference type="Pfam" id="PF10335"/>
    </source>
</evidence>
<name>A0A6B8VVC7_9CORY</name>
<reference evidence="2 3" key="1">
    <citation type="journal article" date="2021" name="Int. J. Syst. Evol. Microbiol.">
        <title>Classification of three corynebacterial strains isolated from a small paddock in North Rhine-Westphalia: proposal of &lt;i&gt;Corynebacterium kalinowskii&lt;/i&gt; sp. nov., &lt;i&gt;Corynebacterium comes&lt;/i&gt; sp. nov. and &lt;i&gt;Corynebacterium occultum&lt;/i&gt; sp. nov.</title>
        <authorList>
            <person name="Schaffert L."/>
            <person name="Ruwe M."/>
            <person name="Milse J."/>
            <person name="Hanuschka K."/>
            <person name="Ortseifen V."/>
            <person name="Droste J."/>
            <person name="Brandt D."/>
            <person name="Schl L."/>
            <person name="Kutter Y."/>
            <person name="Vinke S."/>
            <person name="Vieh P."/>
            <person name="Jacob L."/>
            <person name="L N.C."/>
            <person name="Schulte-Berndt E."/>
            <person name="Hain C."/>
            <person name="Linder M."/>
            <person name="Schmidt P."/>
            <person name="Wollenschl L."/>
            <person name="Luttermann T."/>
            <person name="Thieme E."/>
            <person name="Hassa J."/>
            <person name="Haak M."/>
            <person name="Wittchen M."/>
            <person name="Mentz A."/>
            <person name="Persicke M."/>
            <person name="Busche T."/>
            <person name="R C."/>
        </authorList>
    </citation>
    <scope>NUCLEOTIDE SEQUENCE [LARGE SCALE GENOMIC DNA]</scope>
    <source>
        <strain evidence="2 3">2019</strain>
    </source>
</reference>
<dbReference type="InterPro" id="IPR018821">
    <property type="entry name" value="DUF294_put_nucleoTrafse_sb-bd"/>
</dbReference>
<protein>
    <submittedName>
        <fullName evidence="2">Nucleotidyltransferase substrate binding domain protein</fullName>
    </submittedName>
</protein>